<comment type="caution">
    <text evidence="1">The sequence shown here is derived from an EMBL/GenBank/DDBJ whole genome shotgun (WGS) entry which is preliminary data.</text>
</comment>
<protein>
    <recommendedName>
        <fullName evidence="2">Ig-like domain-containing protein</fullName>
    </recommendedName>
</protein>
<gene>
    <name evidence="1" type="ORF">S01H1_60412</name>
</gene>
<dbReference type="AlphaFoldDB" id="X0VPT8"/>
<proteinExistence type="predicted"/>
<reference evidence="1" key="1">
    <citation type="journal article" date="2014" name="Front. Microbiol.">
        <title>High frequency of phylogenetically diverse reductive dehalogenase-homologous genes in deep subseafloor sedimentary metagenomes.</title>
        <authorList>
            <person name="Kawai M."/>
            <person name="Futagami T."/>
            <person name="Toyoda A."/>
            <person name="Takaki Y."/>
            <person name="Nishi S."/>
            <person name="Hori S."/>
            <person name="Arai W."/>
            <person name="Tsubouchi T."/>
            <person name="Morono Y."/>
            <person name="Uchiyama I."/>
            <person name="Ito T."/>
            <person name="Fujiyama A."/>
            <person name="Inagaki F."/>
            <person name="Takami H."/>
        </authorList>
    </citation>
    <scope>NUCLEOTIDE SEQUENCE</scope>
    <source>
        <strain evidence="1">Expedition CK06-06</strain>
    </source>
</reference>
<feature type="non-terminal residue" evidence="1">
    <location>
        <position position="1"/>
    </location>
</feature>
<accession>X0VPT8</accession>
<name>X0VPT8_9ZZZZ</name>
<sequence length="255" mass="27925">TISNSAPLVNNLEISPNDPKTGDDFSIDYTFIDVDSDLENGTRIIWYKDGILQHALNNSISVEANFTLKGQEWHCKVQPSDGVDLGNWISLSANTTIGNTIPRVISAELLPVGSVYTSDNLTAVFEGADDDNDPIAYRISWFNNTLEVSTLENSLIVSSGYTRKGNYWTYKVWLFDGSNWSNSFSPSIGITILNSRPSVENVTLVGGQNTGSNVTLSYDFADIDGDLESNQTVISWIITRGSDVIQDAPSTQILP</sequence>
<organism evidence="1">
    <name type="scientific">marine sediment metagenome</name>
    <dbReference type="NCBI Taxonomy" id="412755"/>
    <lineage>
        <taxon>unclassified sequences</taxon>
        <taxon>metagenomes</taxon>
        <taxon>ecological metagenomes</taxon>
    </lineage>
</organism>
<evidence type="ECO:0000313" key="1">
    <source>
        <dbReference type="EMBL" id="GAG20404.1"/>
    </source>
</evidence>
<evidence type="ECO:0008006" key="2">
    <source>
        <dbReference type="Google" id="ProtNLM"/>
    </source>
</evidence>
<dbReference type="EMBL" id="BARS01039566">
    <property type="protein sequence ID" value="GAG20404.1"/>
    <property type="molecule type" value="Genomic_DNA"/>
</dbReference>
<feature type="non-terminal residue" evidence="1">
    <location>
        <position position="255"/>
    </location>
</feature>